<dbReference type="PANTHER" id="PTHR43405">
    <property type="entry name" value="GLYCOSYL HYDROLASE DIGH"/>
    <property type="match status" value="1"/>
</dbReference>
<dbReference type="Gene3D" id="3.20.20.80">
    <property type="entry name" value="Glycosidases"/>
    <property type="match status" value="1"/>
</dbReference>
<accession>A0ABV5C1G3</accession>
<gene>
    <name evidence="4" type="ORF">ACE5LO_13250</name>
</gene>
<dbReference type="PANTHER" id="PTHR43405:SF1">
    <property type="entry name" value="GLYCOSYL HYDROLASE DIGH"/>
    <property type="match status" value="1"/>
</dbReference>
<organism evidence="4 5">
    <name type="scientific">Paenibacillus medicaginis</name>
    <dbReference type="NCBI Taxonomy" id="1470560"/>
    <lineage>
        <taxon>Bacteria</taxon>
        <taxon>Bacillati</taxon>
        <taxon>Bacillota</taxon>
        <taxon>Bacilli</taxon>
        <taxon>Bacillales</taxon>
        <taxon>Paenibacillaceae</taxon>
        <taxon>Paenibacillus</taxon>
    </lineage>
</organism>
<dbReference type="RefSeq" id="WP_375520499.1">
    <property type="nucleotide sequence ID" value="NZ_JBHIRY010000011.1"/>
</dbReference>
<sequence>MRIISKVTLVLLIIMLLSPQTLFAEANSKFMKDSDVNRELRGAWISTVYNIDWPSKPGLSIAKQQKEYVAMLDKLKSMGINTVFVQVRAASDAIYPSKTVPWARSLTGTEGKDPGYDPLDYMIKETHKRGMEFHAWFNPFRASTASSLDSLSINHPARQHPQWVIKHDNKLIYDPGNPEVRQHIIKAIMEVVKNYDIDGVHLDDYFYPYGNNTFKDQQSFAAYRGTTEDKASWRRNNVNEFVRQLSQSIRAENKNIEFGISPFGIWRNQSKDSTGSATNGNSAYDSQYADARTWIKKGWIDYVAPQLYWSIGYKPANYEVLVAWWSKEVKGSKVKLYVGHGPYRLNSNKTDWASSDAIIRQLQLNQNYPEVEGSIFFSAKTLTQNKLNIGNELTEFYKKSN</sequence>
<dbReference type="InterPro" id="IPR017853">
    <property type="entry name" value="GH"/>
</dbReference>
<dbReference type="InterPro" id="IPR003790">
    <property type="entry name" value="GHL10"/>
</dbReference>
<reference evidence="4 5" key="1">
    <citation type="submission" date="2024-09" db="EMBL/GenBank/DDBJ databases">
        <title>Paenibacillus zeirhizospherea sp. nov., isolated from surface of the maize (Zea mays) roots in a horticulture field, Hungary.</title>
        <authorList>
            <person name="Marton D."/>
            <person name="Farkas M."/>
            <person name="Bedics A."/>
            <person name="Toth E."/>
            <person name="Tancsics A."/>
            <person name="Boka K."/>
            <person name="Marati G."/>
            <person name="Kriszt B."/>
            <person name="Cserhati M."/>
        </authorList>
    </citation>
    <scope>NUCLEOTIDE SEQUENCE [LARGE SCALE GENOMIC DNA]</scope>
    <source>
        <strain evidence="4 5">JCM 18446</strain>
    </source>
</reference>
<comment type="caution">
    <text evidence="4">The sequence shown here is derived from an EMBL/GenBank/DDBJ whole genome shotgun (WGS) entry which is preliminary data.</text>
</comment>
<keyword evidence="1 2" id="KW-0732">Signal</keyword>
<dbReference type="GO" id="GO:0016787">
    <property type="term" value="F:hydrolase activity"/>
    <property type="evidence" value="ECO:0007669"/>
    <property type="project" value="UniProtKB-KW"/>
</dbReference>
<dbReference type="EMBL" id="JBHIRY010000011">
    <property type="protein sequence ID" value="MFB5761359.1"/>
    <property type="molecule type" value="Genomic_DNA"/>
</dbReference>
<evidence type="ECO:0000313" key="5">
    <source>
        <dbReference type="Proteomes" id="UP001580430"/>
    </source>
</evidence>
<dbReference type="InterPro" id="IPR052177">
    <property type="entry name" value="Divisome_Glycosyl_Hydrolase"/>
</dbReference>
<evidence type="ECO:0000313" key="4">
    <source>
        <dbReference type="EMBL" id="MFB5761359.1"/>
    </source>
</evidence>
<dbReference type="SUPFAM" id="SSF51445">
    <property type="entry name" value="(Trans)glycosidases"/>
    <property type="match status" value="1"/>
</dbReference>
<keyword evidence="4" id="KW-0378">Hydrolase</keyword>
<dbReference type="Proteomes" id="UP001580430">
    <property type="component" value="Unassembled WGS sequence"/>
</dbReference>
<dbReference type="Pfam" id="PF02638">
    <property type="entry name" value="GHL10"/>
    <property type="match status" value="1"/>
</dbReference>
<evidence type="ECO:0000256" key="2">
    <source>
        <dbReference type="SAM" id="SignalP"/>
    </source>
</evidence>
<feature type="signal peptide" evidence="2">
    <location>
        <begin position="1"/>
        <end position="24"/>
    </location>
</feature>
<evidence type="ECO:0000259" key="3">
    <source>
        <dbReference type="Pfam" id="PF02638"/>
    </source>
</evidence>
<evidence type="ECO:0000256" key="1">
    <source>
        <dbReference type="ARBA" id="ARBA00022729"/>
    </source>
</evidence>
<feature type="domain" description="Glycosyl hydrolase-like 10" evidence="3">
    <location>
        <begin position="39"/>
        <end position="349"/>
    </location>
</feature>
<name>A0ABV5C1G3_9BACL</name>
<keyword evidence="5" id="KW-1185">Reference proteome</keyword>
<protein>
    <submittedName>
        <fullName evidence="4">Glycoside hydrolase family 10 protein</fullName>
    </submittedName>
</protein>
<proteinExistence type="predicted"/>
<feature type="chain" id="PRO_5046790356" evidence="2">
    <location>
        <begin position="25"/>
        <end position="401"/>
    </location>
</feature>